<comment type="similarity">
    <text evidence="2">Belongs to the insect beta-1,3-glucan binding protein family.</text>
</comment>
<sequence length="454" mass="50535">MPLYLFLVGLWVSATAAQDCSKTQVSTNNGHLVLKYPAFSGLEEVGYHYNVNHDVTGTNAADNNYEVTRNAGGFFTLQTSTPARNGDKVNFWLYFKVNGVGTVISDCHATVGHAGTGTGNHQTGSTTTTTSPHTGSGTHSNPGNRHLVWHEPFDGPNIDMTKWKHEVSAFGGGNWEFQTYTPDPENSYIKNGVLYIRPTLLADKFGDSFMNSGDAPLPPTLSAKLISKYSFKYGRMEVVAKMPLGDWLWPTIWLWPRDDAYGSWPRSGEIDLVETRGNMHYGNIGIQRIMSTLHYGPVNSDGGFQDAWPKSTAEKFSPSGTTWADDFHTYFIDWTPDHIQYALGVDNDVILNFPTPSNGYWGYGSFSGTNPWTQGGKDAPFDKEMVIQLNVAVGGTLGFFPDNVQNQPYPKPWCNSCPDAGMANRKFWEAKDQWYPTWHGERCAMQIKDIKVFQ</sequence>
<dbReference type="AlphaFoldDB" id="A0ABD0KF05"/>
<protein>
    <recommendedName>
        <fullName evidence="11">GH16 domain-containing protein</fullName>
    </recommendedName>
</protein>
<feature type="compositionally biased region" description="Low complexity" evidence="5">
    <location>
        <begin position="115"/>
        <end position="140"/>
    </location>
</feature>
<feature type="domain" description="GH16" evidence="7">
    <location>
        <begin position="134"/>
        <end position="454"/>
    </location>
</feature>
<accession>A0ABD0KF05</accession>
<dbReference type="Pfam" id="PF00722">
    <property type="entry name" value="Glyco_hydro_16"/>
    <property type="match status" value="1"/>
</dbReference>
<proteinExistence type="inferred from homology"/>
<evidence type="ECO:0000256" key="2">
    <source>
        <dbReference type="ARBA" id="ARBA00008781"/>
    </source>
</evidence>
<dbReference type="PROSITE" id="PS51969">
    <property type="entry name" value="CBM39"/>
    <property type="match status" value="1"/>
</dbReference>
<dbReference type="InterPro" id="IPR050546">
    <property type="entry name" value="Glycosyl_Hydrlase_16"/>
</dbReference>
<dbReference type="EMBL" id="JACVVK020000189">
    <property type="protein sequence ID" value="KAK7485798.1"/>
    <property type="molecule type" value="Genomic_DNA"/>
</dbReference>
<evidence type="ECO:0000256" key="4">
    <source>
        <dbReference type="ARBA" id="ARBA00022859"/>
    </source>
</evidence>
<evidence type="ECO:0008006" key="11">
    <source>
        <dbReference type="Google" id="ProtNLM"/>
    </source>
</evidence>
<keyword evidence="4" id="KW-0391">Immunity</keyword>
<dbReference type="Gene3D" id="2.60.120.200">
    <property type="match status" value="1"/>
</dbReference>
<feature type="signal peptide" evidence="6">
    <location>
        <begin position="1"/>
        <end position="17"/>
    </location>
</feature>
<reference evidence="9 10" key="1">
    <citation type="journal article" date="2023" name="Sci. Data">
        <title>Genome assembly of the Korean intertidal mud-creeper Batillaria attramentaria.</title>
        <authorList>
            <person name="Patra A.K."/>
            <person name="Ho P.T."/>
            <person name="Jun S."/>
            <person name="Lee S.J."/>
            <person name="Kim Y."/>
            <person name="Won Y.J."/>
        </authorList>
    </citation>
    <scope>NUCLEOTIDE SEQUENCE [LARGE SCALE GENOMIC DNA]</scope>
    <source>
        <strain evidence="9">Wonlab-2016</strain>
    </source>
</reference>
<dbReference type="Proteomes" id="UP001519460">
    <property type="component" value="Unassembled WGS sequence"/>
</dbReference>
<dbReference type="Pfam" id="PF15886">
    <property type="entry name" value="CBM39"/>
    <property type="match status" value="1"/>
</dbReference>
<dbReference type="InterPro" id="IPR031756">
    <property type="entry name" value="BGBP_N"/>
</dbReference>
<dbReference type="GO" id="GO:0045087">
    <property type="term" value="P:innate immune response"/>
    <property type="evidence" value="ECO:0007669"/>
    <property type="project" value="UniProtKB-KW"/>
</dbReference>
<dbReference type="PANTHER" id="PTHR10963:SF55">
    <property type="entry name" value="GLYCOSIDE HYDROLASE FAMILY 16 PROTEIN"/>
    <property type="match status" value="1"/>
</dbReference>
<evidence type="ECO:0000259" key="7">
    <source>
        <dbReference type="PROSITE" id="PS51762"/>
    </source>
</evidence>
<dbReference type="InterPro" id="IPR000757">
    <property type="entry name" value="Beta-glucanase-like"/>
</dbReference>
<evidence type="ECO:0000313" key="9">
    <source>
        <dbReference type="EMBL" id="KAK7485798.1"/>
    </source>
</evidence>
<evidence type="ECO:0000256" key="3">
    <source>
        <dbReference type="ARBA" id="ARBA00022588"/>
    </source>
</evidence>
<comment type="caution">
    <text evidence="9">The sequence shown here is derived from an EMBL/GenBank/DDBJ whole genome shotgun (WGS) entry which is preliminary data.</text>
</comment>
<feature type="region of interest" description="Disordered" evidence="5">
    <location>
        <begin position="115"/>
        <end position="143"/>
    </location>
</feature>
<evidence type="ECO:0000256" key="6">
    <source>
        <dbReference type="SAM" id="SignalP"/>
    </source>
</evidence>
<keyword evidence="3" id="KW-0399">Innate immunity</keyword>
<dbReference type="PANTHER" id="PTHR10963">
    <property type="entry name" value="GLYCOSYL HYDROLASE-RELATED"/>
    <property type="match status" value="1"/>
</dbReference>
<name>A0ABD0KF05_9CAEN</name>
<feature type="chain" id="PRO_5044885008" description="GH16 domain-containing protein" evidence="6">
    <location>
        <begin position="18"/>
        <end position="454"/>
    </location>
</feature>
<dbReference type="Gene3D" id="2.60.40.2140">
    <property type="entry name" value="Beta-1,3-glucan-recognition protein, N-terminal domain"/>
    <property type="match status" value="1"/>
</dbReference>
<evidence type="ECO:0000259" key="8">
    <source>
        <dbReference type="PROSITE" id="PS51969"/>
    </source>
</evidence>
<evidence type="ECO:0000256" key="5">
    <source>
        <dbReference type="SAM" id="MobiDB-lite"/>
    </source>
</evidence>
<feature type="domain" description="CBM39" evidence="8">
    <location>
        <begin position="17"/>
        <end position="116"/>
    </location>
</feature>
<gene>
    <name evidence="9" type="ORF">BaRGS_00022979</name>
</gene>
<organism evidence="9 10">
    <name type="scientific">Batillaria attramentaria</name>
    <dbReference type="NCBI Taxonomy" id="370345"/>
    <lineage>
        <taxon>Eukaryota</taxon>
        <taxon>Metazoa</taxon>
        <taxon>Spiralia</taxon>
        <taxon>Lophotrochozoa</taxon>
        <taxon>Mollusca</taxon>
        <taxon>Gastropoda</taxon>
        <taxon>Caenogastropoda</taxon>
        <taxon>Sorbeoconcha</taxon>
        <taxon>Cerithioidea</taxon>
        <taxon>Batillariidae</taxon>
        <taxon>Batillaria</taxon>
    </lineage>
</organism>
<comment type="similarity">
    <text evidence="1">Belongs to the glycosyl hydrolase 16 family.</text>
</comment>
<dbReference type="SUPFAM" id="SSF49899">
    <property type="entry name" value="Concanavalin A-like lectins/glucanases"/>
    <property type="match status" value="1"/>
</dbReference>
<evidence type="ECO:0000313" key="10">
    <source>
        <dbReference type="Proteomes" id="UP001519460"/>
    </source>
</evidence>
<dbReference type="InterPro" id="IPR043030">
    <property type="entry name" value="BGBP_N_sf"/>
</dbReference>
<dbReference type="InterPro" id="IPR013320">
    <property type="entry name" value="ConA-like_dom_sf"/>
</dbReference>
<keyword evidence="10" id="KW-1185">Reference proteome</keyword>
<keyword evidence="6" id="KW-0732">Signal</keyword>
<dbReference type="PROSITE" id="PS51762">
    <property type="entry name" value="GH16_2"/>
    <property type="match status" value="1"/>
</dbReference>
<evidence type="ECO:0000256" key="1">
    <source>
        <dbReference type="ARBA" id="ARBA00006865"/>
    </source>
</evidence>